<name>A0A480N838_PIG</name>
<dbReference type="AlphaFoldDB" id="A0A480N838"/>
<proteinExistence type="inferred from homology"/>
<evidence type="ECO:0000256" key="2">
    <source>
        <dbReference type="ARBA" id="ARBA00022857"/>
    </source>
</evidence>
<sequence>MSVGFIGAGQLACALARGFTAAGILSAHKIIASSPEMDLPTVAALRKMGVNLTRSNKETVRHSDVLFLAVKPHIIPFILDEIGADVQARHIVVSCAAGVTISSVEKKLQAFQPAPKVIRCMTNTPVVVREGATVYATGTHALVEDGQLLEQLMSSVGFCTEVEEDLIDAVTGLSGSGPAYVRLSLPRTQGRRVGGQTGCGCCPPLGRGCLVEEVDPGGSFPSRGKADPGPAPEFPLPLDSVHVSTGVHGPGRPGRWWGKDGPAAAPGCPTGGPGLAGCCQDATGL</sequence>
<dbReference type="PANTHER" id="PTHR11645">
    <property type="entry name" value="PYRROLINE-5-CARBOXYLATE REDUCTASE"/>
    <property type="match status" value="1"/>
</dbReference>
<reference evidence="4" key="1">
    <citation type="journal article" date="2019" name="PeerJ">
        <title>Genes of the pig, Sus scrofa, reconstructed with EvidentialGene.</title>
        <authorList>
            <person name="Gilbert D.G."/>
        </authorList>
    </citation>
    <scope>NUCLEOTIDE SEQUENCE</scope>
</reference>
<keyword evidence="2" id="KW-0521">NADP</keyword>
<dbReference type="InterPro" id="IPR028939">
    <property type="entry name" value="P5C_Rdtase_cat_N"/>
</dbReference>
<dbReference type="FunFam" id="3.40.50.720:FF:000064">
    <property type="entry name" value="Pyrroline-5-carboxylate reductase 1"/>
    <property type="match status" value="1"/>
</dbReference>
<organism evidence="4">
    <name type="scientific">Sus scrofa</name>
    <name type="common">Pig</name>
    <dbReference type="NCBI Taxonomy" id="9823"/>
    <lineage>
        <taxon>Eukaryota</taxon>
        <taxon>Metazoa</taxon>
        <taxon>Chordata</taxon>
        <taxon>Craniata</taxon>
        <taxon>Vertebrata</taxon>
        <taxon>Euteleostomi</taxon>
        <taxon>Mammalia</taxon>
        <taxon>Eutheria</taxon>
        <taxon>Laurasiatheria</taxon>
        <taxon>Artiodactyla</taxon>
        <taxon>Suina</taxon>
        <taxon>Suidae</taxon>
        <taxon>Sus</taxon>
    </lineage>
</organism>
<comment type="similarity">
    <text evidence="1">Belongs to the pyrroline-5-carboxylate reductase family.</text>
</comment>
<dbReference type="Pfam" id="PF03807">
    <property type="entry name" value="F420_oxidored"/>
    <property type="match status" value="1"/>
</dbReference>
<dbReference type="SUPFAM" id="SSF51735">
    <property type="entry name" value="NAD(P)-binding Rossmann-fold domains"/>
    <property type="match status" value="1"/>
</dbReference>
<dbReference type="PANTHER" id="PTHR11645:SF61">
    <property type="entry name" value="PYRROLINE-5-CARBOXYLATE REDUCTASE 2"/>
    <property type="match status" value="1"/>
</dbReference>
<protein>
    <submittedName>
        <fullName evidence="4">Pyrroline-5-carboxylate reductase 2 isoform 1</fullName>
    </submittedName>
</protein>
<dbReference type="InterPro" id="IPR036291">
    <property type="entry name" value="NAD(P)-bd_dom_sf"/>
</dbReference>
<dbReference type="EMBL" id="DQIR01117107">
    <property type="protein sequence ID" value="HDA72583.1"/>
    <property type="molecule type" value="Transcribed_RNA"/>
</dbReference>
<evidence type="ECO:0000313" key="4">
    <source>
        <dbReference type="EMBL" id="HDA94136.1"/>
    </source>
</evidence>
<evidence type="ECO:0000259" key="3">
    <source>
        <dbReference type="Pfam" id="PF03807"/>
    </source>
</evidence>
<dbReference type="Gene3D" id="3.40.50.720">
    <property type="entry name" value="NAD(P)-binding Rossmann-like Domain"/>
    <property type="match status" value="1"/>
</dbReference>
<evidence type="ECO:0000256" key="1">
    <source>
        <dbReference type="ARBA" id="ARBA00005525"/>
    </source>
</evidence>
<feature type="domain" description="Pyrroline-5-carboxylate reductase catalytic N-terminal" evidence="3">
    <location>
        <begin position="3"/>
        <end position="98"/>
    </location>
</feature>
<dbReference type="EMBL" id="DQIR01138660">
    <property type="protein sequence ID" value="HDA94136.1"/>
    <property type="molecule type" value="Transcribed_RNA"/>
</dbReference>
<accession>A0A480N838</accession>